<feature type="compositionally biased region" description="Low complexity" evidence="1">
    <location>
        <begin position="61"/>
        <end position="73"/>
    </location>
</feature>
<feature type="compositionally biased region" description="Low complexity" evidence="1">
    <location>
        <begin position="25"/>
        <end position="43"/>
    </location>
</feature>
<reference evidence="2 3" key="2">
    <citation type="submission" date="2018-11" db="EMBL/GenBank/DDBJ databases">
        <authorList>
            <consortium name="Pathogen Informatics"/>
        </authorList>
    </citation>
    <scope>NUCLEOTIDE SEQUENCE [LARGE SCALE GENOMIC DNA]</scope>
</reference>
<dbReference type="EMBL" id="UYYF01004396">
    <property type="protein sequence ID" value="VDN03515.1"/>
    <property type="molecule type" value="Genomic_DNA"/>
</dbReference>
<protein>
    <submittedName>
        <fullName evidence="4">GATA-type domain-containing protein</fullName>
    </submittedName>
</protein>
<organism evidence="4">
    <name type="scientific">Thelazia callipaeda</name>
    <name type="common">Oriental eyeworm</name>
    <name type="synonym">Parasitic nematode</name>
    <dbReference type="NCBI Taxonomy" id="103827"/>
    <lineage>
        <taxon>Eukaryota</taxon>
        <taxon>Metazoa</taxon>
        <taxon>Ecdysozoa</taxon>
        <taxon>Nematoda</taxon>
        <taxon>Chromadorea</taxon>
        <taxon>Rhabditida</taxon>
        <taxon>Spirurina</taxon>
        <taxon>Spiruromorpha</taxon>
        <taxon>Thelazioidea</taxon>
        <taxon>Thelaziidae</taxon>
        <taxon>Thelazia</taxon>
    </lineage>
</organism>
<proteinExistence type="predicted"/>
<dbReference type="Proteomes" id="UP000276776">
    <property type="component" value="Unassembled WGS sequence"/>
</dbReference>
<sequence length="201" mass="21952">MATNAITQDTRSAESLKSNSEMSPQQQQQQQRTTTPTLNNLLPSGNDSSGAPGTPAYSLTPQGSQHQPQNVQPQMQIPPHMQHMIAPPQPNFATKEAADRQLRERFGSVALLLHLFPFMSILLACDDKLTLAEEDGWLFKCIAVCVCAIDVDEVSVGGGDGFVVREDTVAEVTALAGRRKGKCIDCEDRFQSNPCWLLTVL</sequence>
<name>A0A0N5D086_THECL</name>
<dbReference type="WBParaSite" id="TCLT_0000620001-mRNA-1">
    <property type="protein sequence ID" value="TCLT_0000620001-mRNA-1"/>
    <property type="gene ID" value="TCLT_0000620001"/>
</dbReference>
<feature type="region of interest" description="Disordered" evidence="1">
    <location>
        <begin position="1"/>
        <end position="73"/>
    </location>
</feature>
<evidence type="ECO:0000313" key="2">
    <source>
        <dbReference type="EMBL" id="VDN03515.1"/>
    </source>
</evidence>
<keyword evidence="3" id="KW-1185">Reference proteome</keyword>
<accession>A0A0N5D086</accession>
<reference evidence="4" key="1">
    <citation type="submission" date="2017-02" db="UniProtKB">
        <authorList>
            <consortium name="WormBaseParasite"/>
        </authorList>
    </citation>
    <scope>IDENTIFICATION</scope>
</reference>
<dbReference type="AlphaFoldDB" id="A0A0N5D086"/>
<gene>
    <name evidence="2" type="ORF">TCLT_LOCUS6189</name>
</gene>
<evidence type="ECO:0000313" key="4">
    <source>
        <dbReference type="WBParaSite" id="TCLT_0000620001-mRNA-1"/>
    </source>
</evidence>
<evidence type="ECO:0000313" key="3">
    <source>
        <dbReference type="Proteomes" id="UP000276776"/>
    </source>
</evidence>
<evidence type="ECO:0000256" key="1">
    <source>
        <dbReference type="SAM" id="MobiDB-lite"/>
    </source>
</evidence>
<feature type="compositionally biased region" description="Polar residues" evidence="1">
    <location>
        <begin position="1"/>
        <end position="24"/>
    </location>
</feature>